<keyword evidence="4" id="KW-0648">Protein biosynthesis</keyword>
<dbReference type="GO" id="GO:0003729">
    <property type="term" value="F:mRNA binding"/>
    <property type="evidence" value="ECO:0007669"/>
    <property type="project" value="TreeGrafter"/>
</dbReference>
<accession>A0A9K3KDE9</accession>
<keyword evidence="1 7" id="KW-0396">Initiation factor</keyword>
<comment type="caution">
    <text evidence="7">The sequence shown here is derived from an EMBL/GenBank/DDBJ whole genome shotgun (WGS) entry which is preliminary data.</text>
</comment>
<dbReference type="InterPro" id="IPR011387">
    <property type="entry name" value="TIF2A"/>
</dbReference>
<evidence type="ECO:0000259" key="6">
    <source>
        <dbReference type="Pfam" id="PF08662"/>
    </source>
</evidence>
<dbReference type="PANTHER" id="PTHR13227">
    <property type="entry name" value="EUKARYOTIC TRANSLATION INITIATION FACTOR 2A"/>
    <property type="match status" value="1"/>
</dbReference>
<feature type="compositionally biased region" description="Low complexity" evidence="5">
    <location>
        <begin position="598"/>
        <end position="607"/>
    </location>
</feature>
<protein>
    <submittedName>
        <fullName evidence="7">Translation initiation factor eIF2A</fullName>
    </submittedName>
</protein>
<reference evidence="7" key="1">
    <citation type="journal article" date="2021" name="Sci. Rep.">
        <title>Diploid genomic architecture of Nitzschia inconspicua, an elite biomass production diatom.</title>
        <authorList>
            <person name="Oliver A."/>
            <person name="Podell S."/>
            <person name="Pinowska A."/>
            <person name="Traller J.C."/>
            <person name="Smith S.R."/>
            <person name="McClure R."/>
            <person name="Beliaev A."/>
            <person name="Bohutskyi P."/>
            <person name="Hill E.A."/>
            <person name="Rabines A."/>
            <person name="Zheng H."/>
            <person name="Allen L.Z."/>
            <person name="Kuo A."/>
            <person name="Grigoriev I.V."/>
            <person name="Allen A.E."/>
            <person name="Hazlebeck D."/>
            <person name="Allen E.E."/>
        </authorList>
    </citation>
    <scope>NUCLEOTIDE SEQUENCE</scope>
    <source>
        <strain evidence="7">Hildebrandi</strain>
    </source>
</reference>
<dbReference type="AlphaFoldDB" id="A0A9K3KDE9"/>
<reference evidence="7" key="2">
    <citation type="submission" date="2021-04" db="EMBL/GenBank/DDBJ databases">
        <authorList>
            <person name="Podell S."/>
        </authorList>
    </citation>
    <scope>NUCLEOTIDE SEQUENCE</scope>
    <source>
        <strain evidence="7">Hildebrandi</strain>
    </source>
</reference>
<keyword evidence="2" id="KW-0853">WD repeat</keyword>
<organism evidence="7 8">
    <name type="scientific">Nitzschia inconspicua</name>
    <dbReference type="NCBI Taxonomy" id="303405"/>
    <lineage>
        <taxon>Eukaryota</taxon>
        <taxon>Sar</taxon>
        <taxon>Stramenopiles</taxon>
        <taxon>Ochrophyta</taxon>
        <taxon>Bacillariophyta</taxon>
        <taxon>Bacillariophyceae</taxon>
        <taxon>Bacillariophycidae</taxon>
        <taxon>Bacillariales</taxon>
        <taxon>Bacillariaceae</taxon>
        <taxon>Nitzschia</taxon>
    </lineage>
</organism>
<keyword evidence="3" id="KW-0677">Repeat</keyword>
<keyword evidence="8" id="KW-1185">Reference proteome</keyword>
<feature type="compositionally biased region" description="Low complexity" evidence="5">
    <location>
        <begin position="478"/>
        <end position="500"/>
    </location>
</feature>
<sequence>MSSSTPLPPCRVLLRSKDGVEVFSVPSERDQESSITTATTRNFLFKGPTTSQALLPDGSAVLVQRPDQGIFKLDLTANTCAETTTTPFFQQSTARVQIMDVSPQGTFLLTWERAQEGETPNLKVWRISDGALVIGFRQKSLSRDSWPYLQWTNDEKLAFLHCTNEVRVYPGSFPQAQETRFLEKMRIPGITSMSVPSQAPGTAGRILFTAFIPKDKNKPSRAALFEYPSSQPSHPTTGYPALLSKSLFQAEEMTVHWSPKGDAALIALQSTVDTSGQSYYGSTSLYLMSPQLDDTVAVPLPQEGPVLDVAWMPNPDKPPTFTVIAGRMPAMASLHNGTDGKATFLFGNRHQNTVQWAPHGRFLFLAGFGNLAGDMTFWDKNKEKQIPPAYPVTAACTVGYGWSPDSRLICVSTTSPRMNVDNGCHLYRYNGDRVSRTPWDNQNYLPDRLLQACFLPALADVVYPDRPQSPSLKDLGKGPDAASATTAASTAGAAAPKPAGRYIPPSARNRAGVGVGGGTSLAERMRAEREGTMKGAQRVVDKKTPAKVVGVTGQVVVGMAPPPTEQGKSKSAQRREKQKQKKQEEEARKKLEEKLAADQKAAAAAAATESMDPEKRARKLKKILKQIDDLKGKDPETLNDDQKKKIASETELLEELQKIGI</sequence>
<evidence type="ECO:0000256" key="5">
    <source>
        <dbReference type="SAM" id="MobiDB-lite"/>
    </source>
</evidence>
<evidence type="ECO:0000256" key="2">
    <source>
        <dbReference type="ARBA" id="ARBA00022574"/>
    </source>
</evidence>
<dbReference type="OrthoDB" id="2194683at2759"/>
<dbReference type="GO" id="GO:0043022">
    <property type="term" value="F:ribosome binding"/>
    <property type="evidence" value="ECO:0007669"/>
    <property type="project" value="TreeGrafter"/>
</dbReference>
<feature type="region of interest" description="Disordered" evidence="5">
    <location>
        <begin position="555"/>
        <end position="618"/>
    </location>
</feature>
<dbReference type="GO" id="GO:0000049">
    <property type="term" value="F:tRNA binding"/>
    <property type="evidence" value="ECO:0007669"/>
    <property type="project" value="TreeGrafter"/>
</dbReference>
<feature type="domain" description="Translation initiation factor beta propellor-like" evidence="6">
    <location>
        <begin position="245"/>
        <end position="440"/>
    </location>
</feature>
<feature type="compositionally biased region" description="Basic and acidic residues" evidence="5">
    <location>
        <begin position="581"/>
        <end position="597"/>
    </location>
</feature>
<feature type="region of interest" description="Disordered" evidence="5">
    <location>
        <begin position="469"/>
        <end position="518"/>
    </location>
</feature>
<dbReference type="EMBL" id="JAGRRH010000026">
    <property type="protein sequence ID" value="KAG7341452.1"/>
    <property type="molecule type" value="Genomic_DNA"/>
</dbReference>
<evidence type="ECO:0000256" key="1">
    <source>
        <dbReference type="ARBA" id="ARBA00022540"/>
    </source>
</evidence>
<evidence type="ECO:0000313" key="8">
    <source>
        <dbReference type="Proteomes" id="UP000693970"/>
    </source>
</evidence>
<evidence type="ECO:0000313" key="7">
    <source>
        <dbReference type="EMBL" id="KAG7341452.1"/>
    </source>
</evidence>
<dbReference type="GO" id="GO:0022627">
    <property type="term" value="C:cytosolic small ribosomal subunit"/>
    <property type="evidence" value="ECO:0007669"/>
    <property type="project" value="TreeGrafter"/>
</dbReference>
<dbReference type="InterPro" id="IPR013979">
    <property type="entry name" value="TIF_beta_prop-like"/>
</dbReference>
<evidence type="ECO:0000256" key="3">
    <source>
        <dbReference type="ARBA" id="ARBA00022737"/>
    </source>
</evidence>
<dbReference type="PANTHER" id="PTHR13227:SF0">
    <property type="entry name" value="EUKARYOTIC TRANSLATION INITIATION FACTOR 2A"/>
    <property type="match status" value="1"/>
</dbReference>
<name>A0A9K3KDE9_9STRA</name>
<gene>
    <name evidence="7" type="ORF">IV203_023404</name>
</gene>
<dbReference type="Pfam" id="PF08662">
    <property type="entry name" value="eIF2A"/>
    <property type="match status" value="1"/>
</dbReference>
<proteinExistence type="predicted"/>
<dbReference type="GO" id="GO:0003743">
    <property type="term" value="F:translation initiation factor activity"/>
    <property type="evidence" value="ECO:0007669"/>
    <property type="project" value="UniProtKB-KW"/>
</dbReference>
<dbReference type="Proteomes" id="UP000693970">
    <property type="component" value="Unassembled WGS sequence"/>
</dbReference>
<evidence type="ECO:0000256" key="4">
    <source>
        <dbReference type="ARBA" id="ARBA00022917"/>
    </source>
</evidence>